<dbReference type="Gene3D" id="2.60.40.10">
    <property type="entry name" value="Immunoglobulins"/>
    <property type="match status" value="1"/>
</dbReference>
<dbReference type="AlphaFoldDB" id="A0A418VEG7"/>
<feature type="signal peptide" evidence="1">
    <location>
        <begin position="1"/>
        <end position="22"/>
    </location>
</feature>
<dbReference type="InterPro" id="IPR035986">
    <property type="entry name" value="PKD_dom_sf"/>
</dbReference>
<protein>
    <recommendedName>
        <fullName evidence="4">PKD domain-containing protein</fullName>
    </recommendedName>
</protein>
<dbReference type="InterPro" id="IPR013783">
    <property type="entry name" value="Ig-like_fold"/>
</dbReference>
<dbReference type="PROSITE" id="PS51257">
    <property type="entry name" value="PROKAR_LIPOPROTEIN"/>
    <property type="match status" value="1"/>
</dbReference>
<keyword evidence="3" id="KW-1185">Reference proteome</keyword>
<dbReference type="Proteomes" id="UP000286287">
    <property type="component" value="Unassembled WGS sequence"/>
</dbReference>
<dbReference type="EMBL" id="QYUJ01000010">
    <property type="protein sequence ID" value="RJF74500.1"/>
    <property type="molecule type" value="Genomic_DNA"/>
</dbReference>
<evidence type="ECO:0000313" key="3">
    <source>
        <dbReference type="Proteomes" id="UP000286287"/>
    </source>
</evidence>
<reference evidence="2 3" key="1">
    <citation type="submission" date="2018-09" db="EMBL/GenBank/DDBJ databases">
        <authorList>
            <person name="Zhu H."/>
        </authorList>
    </citation>
    <scope>NUCLEOTIDE SEQUENCE [LARGE SCALE GENOMIC DNA]</scope>
    <source>
        <strain evidence="2 3">K2S05-167</strain>
    </source>
</reference>
<gene>
    <name evidence="2" type="ORF">D3875_04260</name>
</gene>
<dbReference type="OrthoDB" id="51014at2"/>
<feature type="chain" id="PRO_5019065035" description="PKD domain-containing protein" evidence="1">
    <location>
        <begin position="23"/>
        <end position="269"/>
    </location>
</feature>
<evidence type="ECO:0000313" key="2">
    <source>
        <dbReference type="EMBL" id="RJF74500.1"/>
    </source>
</evidence>
<dbReference type="SUPFAM" id="SSF49299">
    <property type="entry name" value="PKD domain"/>
    <property type="match status" value="1"/>
</dbReference>
<name>A0A418VEG7_9DEIO</name>
<accession>A0A418VEG7</accession>
<comment type="caution">
    <text evidence="2">The sequence shown here is derived from an EMBL/GenBank/DDBJ whole genome shotgun (WGS) entry which is preliminary data.</text>
</comment>
<evidence type="ECO:0008006" key="4">
    <source>
        <dbReference type="Google" id="ProtNLM"/>
    </source>
</evidence>
<keyword evidence="1" id="KW-0732">Signal</keyword>
<proteinExistence type="predicted"/>
<sequence length="269" mass="28207">MNRTRIALLLLPLLLAACGAQPTPAPRTATAVPDTARLNFEAKVQADLQALGLAGNLSAQAVAPKAYLNVLKLSDDTVRAYFKTSYAAPTTCALDWGDGSVSSVVTPTPSTKSIDTADHPYSASGTYTIKLTCGTDVKTASFSAVVVKEITLNKSNNFTGAGIQFTSPSGIGTDYQCGLSSVGESDITISKTDGTLFNVKSIDAMQESDCTYSNSVHIIAYSASGSVIADLTSAQLKAQNLIVNWSGVKRVVCTFGNDFCDIRSLVVLQ</sequence>
<dbReference type="RefSeq" id="WP_119761489.1">
    <property type="nucleotide sequence ID" value="NZ_QYUJ01000010.1"/>
</dbReference>
<organism evidence="2 3">
    <name type="scientific">Deinococcus cavernae</name>
    <dbReference type="NCBI Taxonomy" id="2320857"/>
    <lineage>
        <taxon>Bacteria</taxon>
        <taxon>Thermotogati</taxon>
        <taxon>Deinococcota</taxon>
        <taxon>Deinococci</taxon>
        <taxon>Deinococcales</taxon>
        <taxon>Deinococcaceae</taxon>
        <taxon>Deinococcus</taxon>
    </lineage>
</organism>
<evidence type="ECO:0000256" key="1">
    <source>
        <dbReference type="SAM" id="SignalP"/>
    </source>
</evidence>